<dbReference type="AlphaFoldDB" id="A0A2M7QJU9"/>
<evidence type="ECO:0000256" key="1">
    <source>
        <dbReference type="ARBA" id="ARBA00022630"/>
    </source>
</evidence>
<keyword evidence="3" id="KW-0560">Oxidoreductase</keyword>
<name>A0A2M7QJU9_9BACT</name>
<accession>A0A2M7QJU9</accession>
<dbReference type="InterPro" id="IPR036188">
    <property type="entry name" value="FAD/NAD-bd_sf"/>
</dbReference>
<dbReference type="InterPro" id="IPR023753">
    <property type="entry name" value="FAD/NAD-binding_dom"/>
</dbReference>
<evidence type="ECO:0000256" key="3">
    <source>
        <dbReference type="ARBA" id="ARBA00023002"/>
    </source>
</evidence>
<keyword evidence="4" id="KW-1015">Disulfide bond</keyword>
<dbReference type="Proteomes" id="UP000229401">
    <property type="component" value="Unassembled WGS sequence"/>
</dbReference>
<keyword evidence="2" id="KW-0274">FAD</keyword>
<dbReference type="PRINTS" id="PR00368">
    <property type="entry name" value="FADPNR"/>
</dbReference>
<dbReference type="InterPro" id="IPR050097">
    <property type="entry name" value="Ferredoxin-NADP_redctase_2"/>
</dbReference>
<keyword evidence="5" id="KW-0676">Redox-active center</keyword>
<evidence type="ECO:0000256" key="2">
    <source>
        <dbReference type="ARBA" id="ARBA00022827"/>
    </source>
</evidence>
<dbReference type="EMBL" id="PFLI01000004">
    <property type="protein sequence ID" value="PIY72607.1"/>
    <property type="molecule type" value="Genomic_DNA"/>
</dbReference>
<proteinExistence type="predicted"/>
<evidence type="ECO:0000256" key="5">
    <source>
        <dbReference type="ARBA" id="ARBA00023284"/>
    </source>
</evidence>
<evidence type="ECO:0000313" key="7">
    <source>
        <dbReference type="EMBL" id="PIY72607.1"/>
    </source>
</evidence>
<gene>
    <name evidence="7" type="ORF">COY87_00075</name>
</gene>
<dbReference type="PROSITE" id="PS00573">
    <property type="entry name" value="PYRIDINE_REDOX_2"/>
    <property type="match status" value="1"/>
</dbReference>
<reference evidence="8" key="1">
    <citation type="submission" date="2017-09" db="EMBL/GenBank/DDBJ databases">
        <title>Depth-based differentiation of microbial function through sediment-hosted aquifers and enrichment of novel symbionts in the deep terrestrial subsurface.</title>
        <authorList>
            <person name="Probst A.J."/>
            <person name="Ladd B."/>
            <person name="Jarett J.K."/>
            <person name="Geller-Mcgrath D.E."/>
            <person name="Sieber C.M.K."/>
            <person name="Emerson J.B."/>
            <person name="Anantharaman K."/>
            <person name="Thomas B.C."/>
            <person name="Malmstrom R."/>
            <person name="Stieglmeier M."/>
            <person name="Klingl A."/>
            <person name="Woyke T."/>
            <person name="Ryan C.M."/>
            <person name="Banfield J.F."/>
        </authorList>
    </citation>
    <scope>NUCLEOTIDE SEQUENCE [LARGE SCALE GENOMIC DNA]</scope>
</reference>
<evidence type="ECO:0000313" key="8">
    <source>
        <dbReference type="Proteomes" id="UP000229401"/>
    </source>
</evidence>
<organism evidence="7 8">
    <name type="scientific">Candidatus Roizmanbacteria bacterium CG_4_10_14_0_8_um_filter_33_9</name>
    <dbReference type="NCBI Taxonomy" id="1974826"/>
    <lineage>
        <taxon>Bacteria</taxon>
        <taxon>Candidatus Roizmaniibacteriota</taxon>
    </lineage>
</organism>
<keyword evidence="1" id="KW-0285">Flavoprotein</keyword>
<dbReference type="GO" id="GO:0016668">
    <property type="term" value="F:oxidoreductase activity, acting on a sulfur group of donors, NAD(P) as acceptor"/>
    <property type="evidence" value="ECO:0007669"/>
    <property type="project" value="UniProtKB-ARBA"/>
</dbReference>
<dbReference type="Pfam" id="PF07992">
    <property type="entry name" value="Pyr_redox_2"/>
    <property type="match status" value="1"/>
</dbReference>
<dbReference type="InterPro" id="IPR008255">
    <property type="entry name" value="Pyr_nucl-diS_OxRdtase_2_AS"/>
</dbReference>
<comment type="caution">
    <text evidence="7">The sequence shown here is derived from an EMBL/GenBank/DDBJ whole genome shotgun (WGS) entry which is preliminary data.</text>
</comment>
<dbReference type="PANTHER" id="PTHR48105">
    <property type="entry name" value="THIOREDOXIN REDUCTASE 1-RELATED-RELATED"/>
    <property type="match status" value="1"/>
</dbReference>
<evidence type="ECO:0000256" key="4">
    <source>
        <dbReference type="ARBA" id="ARBA00023157"/>
    </source>
</evidence>
<feature type="domain" description="FAD/NAD(P)-binding" evidence="6">
    <location>
        <begin position="3"/>
        <end position="255"/>
    </location>
</feature>
<dbReference type="Gene3D" id="3.50.50.60">
    <property type="entry name" value="FAD/NAD(P)-binding domain"/>
    <property type="match status" value="2"/>
</dbReference>
<evidence type="ECO:0000259" key="6">
    <source>
        <dbReference type="Pfam" id="PF07992"/>
    </source>
</evidence>
<protein>
    <submittedName>
        <fullName evidence="7">Thioredoxin-disulfide reductase</fullName>
    </submittedName>
</protein>
<dbReference type="SUPFAM" id="SSF51905">
    <property type="entry name" value="FAD/NAD(P)-binding domain"/>
    <property type="match status" value="1"/>
</dbReference>
<sequence length="327" mass="35489">MENVIIIGGGPAGLSAAIYLARAGLKPLVFAGSPPGGQLTLTSEVENFPGYESILGAELIEKMRNQAIKFGAIIKDENVTSVKFSESNKSVNVLKTKSVIIATGAKALWLGVPGEEKLRGKGVSACATCDGFFFREKTVVIVGGGDTALEEALTLTKFAKKVYIIHRRDSFRASKIMTERVLNHPKIEVVWNSQVVEIMGEKKVEGIKLKSSTDSVATYRTLLIDGIFVAIGHRPDTELFKGKVEMDEKGYILTFNQLAEAVLKGRIVLSKEKINHLKSTDKHFNSSTNIEGIFAAGDCVDHVYRQASTASGMGVGAALDVERWLER</sequence>
<dbReference type="PRINTS" id="PR00469">
    <property type="entry name" value="PNDRDTASEII"/>
</dbReference>